<dbReference type="InterPro" id="IPR050306">
    <property type="entry name" value="PfkB_Carbo_kinase"/>
</dbReference>
<reference evidence="6" key="1">
    <citation type="submission" date="2017-01" db="EMBL/GenBank/DDBJ databases">
        <authorList>
            <person name="Varghese N."/>
            <person name="Submissions S."/>
        </authorList>
    </citation>
    <scope>NUCLEOTIDE SEQUENCE [LARGE SCALE GENOMIC DNA]</scope>
    <source>
        <strain evidence="6">MNA4</strain>
    </source>
</reference>
<dbReference type="AlphaFoldDB" id="A0A1U7PN37"/>
<dbReference type="PROSITE" id="PS00584">
    <property type="entry name" value="PFKB_KINASES_2"/>
    <property type="match status" value="1"/>
</dbReference>
<dbReference type="Pfam" id="PF00294">
    <property type="entry name" value="PfkB"/>
    <property type="match status" value="1"/>
</dbReference>
<organism evidence="5 6">
    <name type="scientific">Edaphobacillus lindanitolerans</name>
    <dbReference type="NCBI Taxonomy" id="550447"/>
    <lineage>
        <taxon>Bacteria</taxon>
        <taxon>Bacillati</taxon>
        <taxon>Bacillota</taxon>
        <taxon>Bacilli</taxon>
        <taxon>Bacillales</taxon>
        <taxon>Bacillaceae</taxon>
        <taxon>Edaphobacillus</taxon>
    </lineage>
</organism>
<dbReference type="InterPro" id="IPR029056">
    <property type="entry name" value="Ribokinase-like"/>
</dbReference>
<keyword evidence="6" id="KW-1185">Reference proteome</keyword>
<dbReference type="OrthoDB" id="9813569at2"/>
<evidence type="ECO:0000256" key="1">
    <source>
        <dbReference type="ARBA" id="ARBA00010688"/>
    </source>
</evidence>
<dbReference type="EMBL" id="FTPL01000001">
    <property type="protein sequence ID" value="SIT71609.1"/>
    <property type="molecule type" value="Genomic_DNA"/>
</dbReference>
<dbReference type="GO" id="GO:0016301">
    <property type="term" value="F:kinase activity"/>
    <property type="evidence" value="ECO:0007669"/>
    <property type="project" value="UniProtKB-KW"/>
</dbReference>
<dbReference type="Gene3D" id="3.40.1190.20">
    <property type="match status" value="1"/>
</dbReference>
<dbReference type="Proteomes" id="UP000187550">
    <property type="component" value="Unassembled WGS sequence"/>
</dbReference>
<gene>
    <name evidence="5" type="ORF">SAMN05428946_0752</name>
</gene>
<dbReference type="RefSeq" id="WP_076757003.1">
    <property type="nucleotide sequence ID" value="NZ_FTPL01000001.1"/>
</dbReference>
<comment type="similarity">
    <text evidence="1">Belongs to the carbohydrate kinase PfkB family.</text>
</comment>
<keyword evidence="2" id="KW-0808">Transferase</keyword>
<dbReference type="STRING" id="550447.SAMN05428946_0752"/>
<evidence type="ECO:0000259" key="4">
    <source>
        <dbReference type="Pfam" id="PF00294"/>
    </source>
</evidence>
<name>A0A1U7PN37_9BACI</name>
<dbReference type="CDD" id="cd01167">
    <property type="entry name" value="bac_FRK"/>
    <property type="match status" value="1"/>
</dbReference>
<proteinExistence type="inferred from homology"/>
<dbReference type="InterPro" id="IPR002173">
    <property type="entry name" value="Carboh/pur_kinase_PfkB_CS"/>
</dbReference>
<accession>A0A1U7PN37</accession>
<dbReference type="PROSITE" id="PS00583">
    <property type="entry name" value="PFKB_KINASES_1"/>
    <property type="match status" value="1"/>
</dbReference>
<dbReference type="InterPro" id="IPR011611">
    <property type="entry name" value="PfkB_dom"/>
</dbReference>
<feature type="domain" description="Carbohydrate kinase PfkB" evidence="4">
    <location>
        <begin position="3"/>
        <end position="308"/>
    </location>
</feature>
<evidence type="ECO:0000313" key="5">
    <source>
        <dbReference type="EMBL" id="SIT71609.1"/>
    </source>
</evidence>
<evidence type="ECO:0000256" key="3">
    <source>
        <dbReference type="ARBA" id="ARBA00022777"/>
    </source>
</evidence>
<protein>
    <submittedName>
        <fullName evidence="5">Fructan beta-fructosidase</fullName>
    </submittedName>
</protein>
<keyword evidence="3" id="KW-0418">Kinase</keyword>
<sequence>MVKVLSVGELLIDFTPYGLSDKGDPLFEQNAGGAPANVAAMFARLGGDVSMAAKVGDDAFGESLVRTLREAGVDTAPIRRTNEANTTLAFVHLDEGGDRSFSFYRKPGADALLREEEIPDALIAGAGLIHAGSVSMTKEPVCSATLSVIRRAAAMGKPVSFDPNIRESLIEDREKLLRDIRDILPSVTYLKVAEEELEWIAGEPDEETACTFLRKEYGIPVIVSTKGARGSACYSEDGCAEAPGFEVTPVDTTGAGDAFWGAFLHKVIGSGAGGKTPEPGQLERWLRFANAAGALATTKRGGIPALPDKRAIEMLMS</sequence>
<evidence type="ECO:0000313" key="6">
    <source>
        <dbReference type="Proteomes" id="UP000187550"/>
    </source>
</evidence>
<dbReference type="PANTHER" id="PTHR43085:SF54">
    <property type="entry name" value="PUTATIVE-RELATED"/>
    <property type="match status" value="1"/>
</dbReference>
<dbReference type="PANTHER" id="PTHR43085">
    <property type="entry name" value="HEXOKINASE FAMILY MEMBER"/>
    <property type="match status" value="1"/>
</dbReference>
<evidence type="ECO:0000256" key="2">
    <source>
        <dbReference type="ARBA" id="ARBA00022679"/>
    </source>
</evidence>
<dbReference type="SUPFAM" id="SSF53613">
    <property type="entry name" value="Ribokinase-like"/>
    <property type="match status" value="1"/>
</dbReference>